<proteinExistence type="predicted"/>
<reference evidence="2 3" key="1">
    <citation type="journal article" date="2023" name="Nucleic Acids Res.">
        <title>The hologenome of Daphnia magna reveals possible DNA methylation and microbiome-mediated evolution of the host genome.</title>
        <authorList>
            <person name="Chaturvedi A."/>
            <person name="Li X."/>
            <person name="Dhandapani V."/>
            <person name="Marshall H."/>
            <person name="Kissane S."/>
            <person name="Cuenca-Cambronero M."/>
            <person name="Asole G."/>
            <person name="Calvet F."/>
            <person name="Ruiz-Romero M."/>
            <person name="Marangio P."/>
            <person name="Guigo R."/>
            <person name="Rago D."/>
            <person name="Mirbahai L."/>
            <person name="Eastwood N."/>
            <person name="Colbourne J.K."/>
            <person name="Zhou J."/>
            <person name="Mallon E."/>
            <person name="Orsini L."/>
        </authorList>
    </citation>
    <scope>NUCLEOTIDE SEQUENCE [LARGE SCALE GENOMIC DNA]</scope>
    <source>
        <strain evidence="2">LRV0_1</strain>
    </source>
</reference>
<feature type="region of interest" description="Disordered" evidence="1">
    <location>
        <begin position="356"/>
        <end position="385"/>
    </location>
</feature>
<comment type="caution">
    <text evidence="2">The sequence shown here is derived from an EMBL/GenBank/DDBJ whole genome shotgun (WGS) entry which is preliminary data.</text>
</comment>
<gene>
    <name evidence="2" type="ORF">OUZ56_030100</name>
</gene>
<feature type="compositionally biased region" description="Low complexity" evidence="1">
    <location>
        <begin position="358"/>
        <end position="374"/>
    </location>
</feature>
<accession>A0ABQ9ZQA1</accession>
<evidence type="ECO:0000256" key="1">
    <source>
        <dbReference type="SAM" id="MobiDB-lite"/>
    </source>
</evidence>
<evidence type="ECO:0000313" key="3">
    <source>
        <dbReference type="Proteomes" id="UP001234178"/>
    </source>
</evidence>
<name>A0ABQ9ZQA1_9CRUS</name>
<dbReference type="Proteomes" id="UP001234178">
    <property type="component" value="Unassembled WGS sequence"/>
</dbReference>
<sequence>MKSMVEWMKVHVFSVNNKAKIVEYMEKTFDFRDRESTFRFKCVSEILVEYPRFMDCDEGSLILRDFHQKYPDKHFSFKSRFLDRFSAPLRFLAKSGNKNVPKSSDDSRNSLILCLQLMPAVYNVKKASFDSKLDRLFHFVKENASISAIAKAKDVVHHKQPFLIVVGSLEHPLSFNLILDFIVIPLGSDCSRAFNVLFTSFFVFRLEFPHLDKFYLFFEQFVFQILLGESCYTINPSNQSFANMLDNIASKNLELRFSGWLSHPMCLPYPQTIQNAERGSTFWREGKAIKLILVTTKLFLRELIVAIANIRKGYPIRETKFSWLGLPLGFNLRHQRSDRVSLITVSDLARQSVRENLSSSTSTVTSTEGKTSVSDGLHTSNKKEEQKIAAQQALCKKRRIVMTDSSSKSQQELLKEEIEK</sequence>
<feature type="region of interest" description="Disordered" evidence="1">
    <location>
        <begin position="401"/>
        <end position="420"/>
    </location>
</feature>
<dbReference type="PANTHER" id="PTHR31025">
    <property type="entry name" value="SI:CH211-196P9.1-RELATED"/>
    <property type="match status" value="1"/>
</dbReference>
<dbReference type="PANTHER" id="PTHR31025:SF28">
    <property type="match status" value="1"/>
</dbReference>
<protein>
    <submittedName>
        <fullName evidence="2">Uncharacterized protein</fullName>
    </submittedName>
</protein>
<evidence type="ECO:0000313" key="2">
    <source>
        <dbReference type="EMBL" id="KAK4015110.1"/>
    </source>
</evidence>
<keyword evidence="3" id="KW-1185">Reference proteome</keyword>
<dbReference type="EMBL" id="JAOYFB010000005">
    <property type="protein sequence ID" value="KAK4015110.1"/>
    <property type="molecule type" value="Genomic_DNA"/>
</dbReference>
<feature type="compositionally biased region" description="Polar residues" evidence="1">
    <location>
        <begin position="403"/>
        <end position="412"/>
    </location>
</feature>
<organism evidence="2 3">
    <name type="scientific">Daphnia magna</name>
    <dbReference type="NCBI Taxonomy" id="35525"/>
    <lineage>
        <taxon>Eukaryota</taxon>
        <taxon>Metazoa</taxon>
        <taxon>Ecdysozoa</taxon>
        <taxon>Arthropoda</taxon>
        <taxon>Crustacea</taxon>
        <taxon>Branchiopoda</taxon>
        <taxon>Diplostraca</taxon>
        <taxon>Cladocera</taxon>
        <taxon>Anomopoda</taxon>
        <taxon>Daphniidae</taxon>
        <taxon>Daphnia</taxon>
    </lineage>
</organism>